<dbReference type="PRINTS" id="PR00344">
    <property type="entry name" value="BCTRLSENSOR"/>
</dbReference>
<dbReference type="SUPFAM" id="SSF55874">
    <property type="entry name" value="ATPase domain of HSP90 chaperone/DNA topoisomerase II/histidine kinase"/>
    <property type="match status" value="1"/>
</dbReference>
<gene>
    <name evidence="12" type="ORF">J2851_003326</name>
</gene>
<dbReference type="PANTHER" id="PTHR42878:SF7">
    <property type="entry name" value="SENSOR HISTIDINE KINASE GLRK"/>
    <property type="match status" value="1"/>
</dbReference>
<keyword evidence="9" id="KW-0812">Transmembrane</keyword>
<evidence type="ECO:0000259" key="11">
    <source>
        <dbReference type="PROSITE" id="PS50109"/>
    </source>
</evidence>
<keyword evidence="7" id="KW-0067">ATP-binding</keyword>
<dbReference type="Pfam" id="PF00512">
    <property type="entry name" value="HisKA"/>
    <property type="match status" value="1"/>
</dbReference>
<dbReference type="EC" id="2.7.13.3" evidence="2"/>
<feature type="chain" id="PRO_5047408455" description="histidine kinase" evidence="10">
    <location>
        <begin position="30"/>
        <end position="655"/>
    </location>
</feature>
<dbReference type="Pfam" id="PF02518">
    <property type="entry name" value="HATPase_c"/>
    <property type="match status" value="1"/>
</dbReference>
<dbReference type="Gene3D" id="3.30.565.10">
    <property type="entry name" value="Histidine kinase-like ATPase, C-terminal domain"/>
    <property type="match status" value="1"/>
</dbReference>
<dbReference type="CDD" id="cd00082">
    <property type="entry name" value="HisKA"/>
    <property type="match status" value="1"/>
</dbReference>
<dbReference type="InterPro" id="IPR003661">
    <property type="entry name" value="HisK_dim/P_dom"/>
</dbReference>
<evidence type="ECO:0000313" key="12">
    <source>
        <dbReference type="EMBL" id="MBP2293543.1"/>
    </source>
</evidence>
<evidence type="ECO:0000256" key="6">
    <source>
        <dbReference type="ARBA" id="ARBA00022777"/>
    </source>
</evidence>
<accession>A0ABS4SN89</accession>
<dbReference type="InterPro" id="IPR003594">
    <property type="entry name" value="HATPase_dom"/>
</dbReference>
<keyword evidence="13" id="KW-1185">Reference proteome</keyword>
<dbReference type="PROSITE" id="PS50109">
    <property type="entry name" value="HIS_KIN"/>
    <property type="match status" value="1"/>
</dbReference>
<feature type="transmembrane region" description="Helical" evidence="9">
    <location>
        <begin position="357"/>
        <end position="379"/>
    </location>
</feature>
<evidence type="ECO:0000313" key="13">
    <source>
        <dbReference type="Proteomes" id="UP000781958"/>
    </source>
</evidence>
<name>A0ABS4SN89_9PROT</name>
<keyword evidence="9" id="KW-0472">Membrane</keyword>
<dbReference type="RefSeq" id="WP_209767471.1">
    <property type="nucleotide sequence ID" value="NZ_JAGINP010000011.1"/>
</dbReference>
<dbReference type="SUPFAM" id="SSF47384">
    <property type="entry name" value="Homodimeric domain of signal transducing histidine kinase"/>
    <property type="match status" value="1"/>
</dbReference>
<dbReference type="InterPro" id="IPR050351">
    <property type="entry name" value="BphY/WalK/GraS-like"/>
</dbReference>
<feature type="domain" description="Histidine kinase" evidence="11">
    <location>
        <begin position="426"/>
        <end position="641"/>
    </location>
</feature>
<keyword evidence="6 12" id="KW-0418">Kinase</keyword>
<proteinExistence type="predicted"/>
<keyword evidence="4" id="KW-0808">Transferase</keyword>
<feature type="signal peptide" evidence="10">
    <location>
        <begin position="1"/>
        <end position="29"/>
    </location>
</feature>
<comment type="catalytic activity">
    <reaction evidence="1">
        <text>ATP + protein L-histidine = ADP + protein N-phospho-L-histidine.</text>
        <dbReference type="EC" id="2.7.13.3"/>
    </reaction>
</comment>
<evidence type="ECO:0000256" key="10">
    <source>
        <dbReference type="SAM" id="SignalP"/>
    </source>
</evidence>
<keyword evidence="10" id="KW-0732">Signal</keyword>
<evidence type="ECO:0000256" key="7">
    <source>
        <dbReference type="ARBA" id="ARBA00022840"/>
    </source>
</evidence>
<dbReference type="GO" id="GO:0016301">
    <property type="term" value="F:kinase activity"/>
    <property type="evidence" value="ECO:0007669"/>
    <property type="project" value="UniProtKB-KW"/>
</dbReference>
<evidence type="ECO:0000256" key="4">
    <source>
        <dbReference type="ARBA" id="ARBA00022679"/>
    </source>
</evidence>
<dbReference type="InterPro" id="IPR004358">
    <property type="entry name" value="Sig_transdc_His_kin-like_C"/>
</dbReference>
<comment type="caution">
    <text evidence="12">The sequence shown here is derived from an EMBL/GenBank/DDBJ whole genome shotgun (WGS) entry which is preliminary data.</text>
</comment>
<dbReference type="Proteomes" id="UP000781958">
    <property type="component" value="Unassembled WGS sequence"/>
</dbReference>
<dbReference type="Gene3D" id="1.10.287.130">
    <property type="match status" value="1"/>
</dbReference>
<dbReference type="PANTHER" id="PTHR42878">
    <property type="entry name" value="TWO-COMPONENT HISTIDINE KINASE"/>
    <property type="match status" value="1"/>
</dbReference>
<keyword evidence="5" id="KW-0547">Nucleotide-binding</keyword>
<evidence type="ECO:0000256" key="5">
    <source>
        <dbReference type="ARBA" id="ARBA00022741"/>
    </source>
</evidence>
<evidence type="ECO:0000256" key="1">
    <source>
        <dbReference type="ARBA" id="ARBA00000085"/>
    </source>
</evidence>
<keyword evidence="8" id="KW-0902">Two-component regulatory system</keyword>
<reference evidence="12 13" key="1">
    <citation type="submission" date="2021-03" db="EMBL/GenBank/DDBJ databases">
        <title>Genomic Encyclopedia of Type Strains, Phase III (KMG-III): the genomes of soil and plant-associated and newly described type strains.</title>
        <authorList>
            <person name="Whitman W."/>
        </authorList>
    </citation>
    <scope>NUCLEOTIDE SEQUENCE [LARGE SCALE GENOMIC DNA]</scope>
    <source>
        <strain evidence="12 13">IMMIB AFH-6</strain>
    </source>
</reference>
<organism evidence="12 13">
    <name type="scientific">Azospirillum rugosum</name>
    <dbReference type="NCBI Taxonomy" id="416170"/>
    <lineage>
        <taxon>Bacteria</taxon>
        <taxon>Pseudomonadati</taxon>
        <taxon>Pseudomonadota</taxon>
        <taxon>Alphaproteobacteria</taxon>
        <taxon>Rhodospirillales</taxon>
        <taxon>Azospirillaceae</taxon>
        <taxon>Azospirillum</taxon>
    </lineage>
</organism>
<keyword evidence="9" id="KW-1133">Transmembrane helix</keyword>
<evidence type="ECO:0000256" key="9">
    <source>
        <dbReference type="SAM" id="Phobius"/>
    </source>
</evidence>
<dbReference type="InterPro" id="IPR005467">
    <property type="entry name" value="His_kinase_dom"/>
</dbReference>
<keyword evidence="3" id="KW-0597">Phosphoprotein</keyword>
<dbReference type="SMART" id="SM00387">
    <property type="entry name" value="HATPase_c"/>
    <property type="match status" value="1"/>
</dbReference>
<dbReference type="SMART" id="SM00388">
    <property type="entry name" value="HisKA"/>
    <property type="match status" value="1"/>
</dbReference>
<dbReference type="EMBL" id="JAGINP010000011">
    <property type="protein sequence ID" value="MBP2293543.1"/>
    <property type="molecule type" value="Genomic_DNA"/>
</dbReference>
<dbReference type="InterPro" id="IPR036097">
    <property type="entry name" value="HisK_dim/P_sf"/>
</dbReference>
<sequence length="655" mass="70350">MPARLRAALAVPLLLLVLLGIGAPTAARAEAGAENGNGVLFISSFSLTVSWTEAMLDAAREELAARGDPVNLYVELLDRVRFPDRPDDKAWAEFLRVKYRDVRPRAIIADGAPAIQFVAAHGRSLFGDAPVVGIFPNFDNLGDAGTAVAVRVTTGPHVDQTVEMALAQNPAATRLVIVSDDTAPSHHLARIVRTALARNPGRPLEVGHLHDLTVGELEDRVAALAPGSVVLYTHVTVDRTGRQYRPDAVAARLAQVSTAPVYVLFDSDIGTGVGTGAVGGYVNDSGIAGRVATRAALQLLTDGAPDRAEPAEERYSSQPVVDWRQLRRWGIDERTLPPGTEVRFRQPSILEAHFAEAMIGLVFIAVLAILLGLVFVLFVQRGRHAHALSEANSRLEERVALRTRDIERALAGEQMARQRLRTFLDMATHEFKTPLAVIDSSVQMLERLVPTEREGVGSRLALIRRSVRRVIDLIETCLAGDRVDEELPVKIAAFAPATMVQRVVDRQRSLGSAIVADIAGLPDTCTADPDLLGIALDVLLDNARRYGPASSSPGAAIALTARQEGAALVLSVADRGPGIPEEEAERVFEKYYRGTHSAGVPGTGIGLTLVRTIADLHGGTVTHHPRDGGGAVFVLSVPVEWERRAGSVERRLSAL</sequence>
<evidence type="ECO:0000256" key="3">
    <source>
        <dbReference type="ARBA" id="ARBA00022553"/>
    </source>
</evidence>
<protein>
    <recommendedName>
        <fullName evidence="2">histidine kinase</fullName>
        <ecNumber evidence="2">2.7.13.3</ecNumber>
    </recommendedName>
</protein>
<evidence type="ECO:0000256" key="2">
    <source>
        <dbReference type="ARBA" id="ARBA00012438"/>
    </source>
</evidence>
<dbReference type="InterPro" id="IPR036890">
    <property type="entry name" value="HATPase_C_sf"/>
</dbReference>
<evidence type="ECO:0000256" key="8">
    <source>
        <dbReference type="ARBA" id="ARBA00023012"/>
    </source>
</evidence>